<dbReference type="Pfam" id="PF13637">
    <property type="entry name" value="Ank_4"/>
    <property type="match status" value="2"/>
</dbReference>
<dbReference type="GO" id="GO:0005634">
    <property type="term" value="C:nucleus"/>
    <property type="evidence" value="ECO:0007669"/>
    <property type="project" value="TreeGrafter"/>
</dbReference>
<dbReference type="EMBL" id="SRLO01001294">
    <property type="protein sequence ID" value="TNN39271.1"/>
    <property type="molecule type" value="Genomic_DNA"/>
</dbReference>
<keyword evidence="5" id="KW-1185">Reference proteome</keyword>
<dbReference type="InterPro" id="IPR050663">
    <property type="entry name" value="Ankyrin-SOCS_Box"/>
</dbReference>
<dbReference type="PROSITE" id="PS50297">
    <property type="entry name" value="ANK_REP_REGION"/>
    <property type="match status" value="3"/>
</dbReference>
<sequence length="425" mass="46954">MLEESEECKDRSSNMVKFPDNEFYTAIMDQDSGRIEDMSKKHGSNFLIEIGGSRGEVLWKGLATLPLHLAASYGRVKSMQSLLSTRADPEMRDRLGRTPLHSVIAGWPSIAPTTKPSSKFHTAVTGKRRQAEACLRLLCEHGINVKSKIEGSHQTALHLSVRYLAVSAIPILASFGADVNAVDSGGMTPLHMAAGVLHKDIMASLIKAGADMNMAVRHSGNTPLHLAAVAISMKTTQTSEADMSCISELLEREAEPDAVNNAGLTPLQEACRMGNEGLVDVLLRYGADVKRLSGAGENCLFLFLNHVSNIRNNMLLAKLLSLTSPLTVYNRSGHLPATLMQPCFSKQRDRLLKLTLQPRRLQDICKRDIYLKYVQAKSEELRKLLPDMLYDFVFNYWEKLISFVTDGGQEHLSTCSTLVDISDIR</sequence>
<dbReference type="PANTHER" id="PTHR24193">
    <property type="entry name" value="ANKYRIN REPEAT PROTEIN"/>
    <property type="match status" value="1"/>
</dbReference>
<dbReference type="InterPro" id="IPR036770">
    <property type="entry name" value="Ankyrin_rpt-contain_sf"/>
</dbReference>
<comment type="caution">
    <text evidence="4">The sequence shown here is derived from an EMBL/GenBank/DDBJ whole genome shotgun (WGS) entry which is preliminary data.</text>
</comment>
<organism evidence="4 5">
    <name type="scientific">Liparis tanakae</name>
    <name type="common">Tanaka's snailfish</name>
    <dbReference type="NCBI Taxonomy" id="230148"/>
    <lineage>
        <taxon>Eukaryota</taxon>
        <taxon>Metazoa</taxon>
        <taxon>Chordata</taxon>
        <taxon>Craniata</taxon>
        <taxon>Vertebrata</taxon>
        <taxon>Euteleostomi</taxon>
        <taxon>Actinopterygii</taxon>
        <taxon>Neopterygii</taxon>
        <taxon>Teleostei</taxon>
        <taxon>Neoteleostei</taxon>
        <taxon>Acanthomorphata</taxon>
        <taxon>Eupercaria</taxon>
        <taxon>Perciformes</taxon>
        <taxon>Cottioidei</taxon>
        <taxon>Cottales</taxon>
        <taxon>Liparidae</taxon>
        <taxon>Liparis</taxon>
    </lineage>
</organism>
<dbReference type="Gene3D" id="1.25.40.20">
    <property type="entry name" value="Ankyrin repeat-containing domain"/>
    <property type="match status" value="3"/>
</dbReference>
<dbReference type="GO" id="GO:0000976">
    <property type="term" value="F:transcription cis-regulatory region binding"/>
    <property type="evidence" value="ECO:0007669"/>
    <property type="project" value="TreeGrafter"/>
</dbReference>
<dbReference type="PROSITE" id="PS50088">
    <property type="entry name" value="ANK_REPEAT"/>
    <property type="match status" value="4"/>
</dbReference>
<evidence type="ECO:0000256" key="1">
    <source>
        <dbReference type="ARBA" id="ARBA00022737"/>
    </source>
</evidence>
<accession>A0A4Z2FE62</accession>
<feature type="repeat" description="ANK" evidence="3">
    <location>
        <begin position="62"/>
        <end position="94"/>
    </location>
</feature>
<dbReference type="Pfam" id="PF12796">
    <property type="entry name" value="Ank_2"/>
    <property type="match status" value="1"/>
</dbReference>
<dbReference type="PANTHER" id="PTHR24193:SF121">
    <property type="entry name" value="ADA2A-CONTAINING COMPLEX COMPONENT 3, ISOFORM D"/>
    <property type="match status" value="1"/>
</dbReference>
<feature type="repeat" description="ANK" evidence="3">
    <location>
        <begin position="152"/>
        <end position="184"/>
    </location>
</feature>
<evidence type="ECO:0000256" key="3">
    <source>
        <dbReference type="PROSITE-ProRule" id="PRU00023"/>
    </source>
</evidence>
<evidence type="ECO:0000256" key="2">
    <source>
        <dbReference type="ARBA" id="ARBA00023043"/>
    </source>
</evidence>
<dbReference type="InterPro" id="IPR002110">
    <property type="entry name" value="Ankyrin_rpt"/>
</dbReference>
<dbReference type="OrthoDB" id="194358at2759"/>
<keyword evidence="2 3" id="KW-0040">ANK repeat</keyword>
<name>A0A4Z2FE62_9TELE</name>
<protein>
    <submittedName>
        <fullName evidence="4">Ankyrin repeat domain-containing protein 61</fullName>
    </submittedName>
</protein>
<dbReference type="SUPFAM" id="SSF48403">
    <property type="entry name" value="Ankyrin repeat"/>
    <property type="match status" value="1"/>
</dbReference>
<keyword evidence="1" id="KW-0677">Repeat</keyword>
<feature type="repeat" description="ANK" evidence="3">
    <location>
        <begin position="185"/>
        <end position="217"/>
    </location>
</feature>
<dbReference type="GO" id="GO:0045944">
    <property type="term" value="P:positive regulation of transcription by RNA polymerase II"/>
    <property type="evidence" value="ECO:0007669"/>
    <property type="project" value="TreeGrafter"/>
</dbReference>
<dbReference type="Proteomes" id="UP000314294">
    <property type="component" value="Unassembled WGS sequence"/>
</dbReference>
<proteinExistence type="predicted"/>
<gene>
    <name evidence="4" type="primary">Ankrd61</name>
    <name evidence="4" type="ORF">EYF80_050562</name>
</gene>
<evidence type="ECO:0000313" key="4">
    <source>
        <dbReference type="EMBL" id="TNN39271.1"/>
    </source>
</evidence>
<dbReference type="PRINTS" id="PR01415">
    <property type="entry name" value="ANKYRIN"/>
</dbReference>
<dbReference type="SMART" id="SM00248">
    <property type="entry name" value="ANK"/>
    <property type="match status" value="6"/>
</dbReference>
<dbReference type="AlphaFoldDB" id="A0A4Z2FE62"/>
<feature type="repeat" description="ANK" evidence="3">
    <location>
        <begin position="262"/>
        <end position="294"/>
    </location>
</feature>
<reference evidence="4 5" key="1">
    <citation type="submission" date="2019-03" db="EMBL/GenBank/DDBJ databases">
        <title>First draft genome of Liparis tanakae, snailfish: a comprehensive survey of snailfish specific genes.</title>
        <authorList>
            <person name="Kim W."/>
            <person name="Song I."/>
            <person name="Jeong J.-H."/>
            <person name="Kim D."/>
            <person name="Kim S."/>
            <person name="Ryu S."/>
            <person name="Song J.Y."/>
            <person name="Lee S.K."/>
        </authorList>
    </citation>
    <scope>NUCLEOTIDE SEQUENCE [LARGE SCALE GENOMIC DNA]</scope>
    <source>
        <tissue evidence="4">Muscle</tissue>
    </source>
</reference>
<evidence type="ECO:0000313" key="5">
    <source>
        <dbReference type="Proteomes" id="UP000314294"/>
    </source>
</evidence>